<keyword evidence="2" id="KW-0812">Transmembrane</keyword>
<protein>
    <recommendedName>
        <fullName evidence="5">Sporulation protein</fullName>
    </recommendedName>
</protein>
<evidence type="ECO:0000256" key="2">
    <source>
        <dbReference type="SAM" id="Phobius"/>
    </source>
</evidence>
<sequence>MATQRRTGANGDQKDNNRIFGWGIGIVALLLLLVVIYNVIAFKREGPLPKPAAAPPAAVQQQKSQGP</sequence>
<evidence type="ECO:0008006" key="5">
    <source>
        <dbReference type="Google" id="ProtNLM"/>
    </source>
</evidence>
<dbReference type="EMBL" id="JBBKZU010000025">
    <property type="protein sequence ID" value="MEJ8815882.1"/>
    <property type="molecule type" value="Genomic_DNA"/>
</dbReference>
<gene>
    <name evidence="3" type="ORF">WKW77_32800</name>
</gene>
<reference evidence="3 4" key="1">
    <citation type="submission" date="2024-03" db="EMBL/GenBank/DDBJ databases">
        <title>Novel species of the genus Variovorax.</title>
        <authorList>
            <person name="Liu Q."/>
            <person name="Xin Y.-H."/>
        </authorList>
    </citation>
    <scope>NUCLEOTIDE SEQUENCE [LARGE SCALE GENOMIC DNA]</scope>
    <source>
        <strain evidence="3 4">KACC 18899</strain>
    </source>
</reference>
<keyword evidence="4" id="KW-1185">Reference proteome</keyword>
<organism evidence="3 4">
    <name type="scientific">Variovorax ureilyticus</name>
    <dbReference type="NCBI Taxonomy" id="1836198"/>
    <lineage>
        <taxon>Bacteria</taxon>
        <taxon>Pseudomonadati</taxon>
        <taxon>Pseudomonadota</taxon>
        <taxon>Betaproteobacteria</taxon>
        <taxon>Burkholderiales</taxon>
        <taxon>Comamonadaceae</taxon>
        <taxon>Variovorax</taxon>
    </lineage>
</organism>
<evidence type="ECO:0000313" key="4">
    <source>
        <dbReference type="Proteomes" id="UP001365846"/>
    </source>
</evidence>
<comment type="caution">
    <text evidence="3">The sequence shown here is derived from an EMBL/GenBank/DDBJ whole genome shotgun (WGS) entry which is preliminary data.</text>
</comment>
<feature type="transmembrane region" description="Helical" evidence="2">
    <location>
        <begin position="20"/>
        <end position="40"/>
    </location>
</feature>
<dbReference type="RefSeq" id="WP_340361077.1">
    <property type="nucleotide sequence ID" value="NZ_JBBKZU010000025.1"/>
</dbReference>
<keyword evidence="2" id="KW-0472">Membrane</keyword>
<proteinExistence type="predicted"/>
<evidence type="ECO:0000313" key="3">
    <source>
        <dbReference type="EMBL" id="MEJ8815882.1"/>
    </source>
</evidence>
<feature type="region of interest" description="Disordered" evidence="1">
    <location>
        <begin position="47"/>
        <end position="67"/>
    </location>
</feature>
<keyword evidence="2" id="KW-1133">Transmembrane helix</keyword>
<dbReference type="Proteomes" id="UP001365846">
    <property type="component" value="Unassembled WGS sequence"/>
</dbReference>
<evidence type="ECO:0000256" key="1">
    <source>
        <dbReference type="SAM" id="MobiDB-lite"/>
    </source>
</evidence>
<accession>A0ABU8VRV1</accession>
<name>A0ABU8VRV1_9BURK</name>